<organism evidence="1 2">
    <name type="scientific">Protea cynaroides</name>
    <dbReference type="NCBI Taxonomy" id="273540"/>
    <lineage>
        <taxon>Eukaryota</taxon>
        <taxon>Viridiplantae</taxon>
        <taxon>Streptophyta</taxon>
        <taxon>Embryophyta</taxon>
        <taxon>Tracheophyta</taxon>
        <taxon>Spermatophyta</taxon>
        <taxon>Magnoliopsida</taxon>
        <taxon>Proteales</taxon>
        <taxon>Proteaceae</taxon>
        <taxon>Protea</taxon>
    </lineage>
</organism>
<dbReference type="AlphaFoldDB" id="A0A9Q0GLH5"/>
<gene>
    <name evidence="1" type="ORF">NE237_026863</name>
</gene>
<name>A0A9Q0GLH5_9MAGN</name>
<sequence length="102" mass="11276">MRSNASEINVSGLKDKTELVMHLNPISQTQESKTPSKASSGQELLQLASRKPLISFDDIVLLILEKAARQQPWQLLFVTKTQMHCCKTLGGPSGQIGAWKEN</sequence>
<comment type="caution">
    <text evidence="1">The sequence shown here is derived from an EMBL/GenBank/DDBJ whole genome shotgun (WGS) entry which is preliminary data.</text>
</comment>
<protein>
    <submittedName>
        <fullName evidence="1">Uncharacterized protein</fullName>
    </submittedName>
</protein>
<keyword evidence="2" id="KW-1185">Reference proteome</keyword>
<dbReference type="Proteomes" id="UP001141806">
    <property type="component" value="Unassembled WGS sequence"/>
</dbReference>
<dbReference type="EMBL" id="JAMYWD010000012">
    <property type="protein sequence ID" value="KAJ4950031.1"/>
    <property type="molecule type" value="Genomic_DNA"/>
</dbReference>
<reference evidence="1" key="1">
    <citation type="journal article" date="2023" name="Plant J.">
        <title>The genome of the king protea, Protea cynaroides.</title>
        <authorList>
            <person name="Chang J."/>
            <person name="Duong T.A."/>
            <person name="Schoeman C."/>
            <person name="Ma X."/>
            <person name="Roodt D."/>
            <person name="Barker N."/>
            <person name="Li Z."/>
            <person name="Van de Peer Y."/>
            <person name="Mizrachi E."/>
        </authorList>
    </citation>
    <scope>NUCLEOTIDE SEQUENCE</scope>
    <source>
        <tissue evidence="1">Young leaves</tissue>
    </source>
</reference>
<accession>A0A9Q0GLH5</accession>
<evidence type="ECO:0000313" key="1">
    <source>
        <dbReference type="EMBL" id="KAJ4950031.1"/>
    </source>
</evidence>
<evidence type="ECO:0000313" key="2">
    <source>
        <dbReference type="Proteomes" id="UP001141806"/>
    </source>
</evidence>
<proteinExistence type="predicted"/>